<dbReference type="CDD" id="cd04186">
    <property type="entry name" value="GT_2_like_c"/>
    <property type="match status" value="1"/>
</dbReference>
<dbReference type="Gene3D" id="3.90.550.10">
    <property type="entry name" value="Spore Coat Polysaccharide Biosynthesis Protein SpsA, Chain A"/>
    <property type="match status" value="1"/>
</dbReference>
<dbReference type="Proteomes" id="UP000293142">
    <property type="component" value="Unassembled WGS sequence"/>
</dbReference>
<reference evidence="2 3" key="1">
    <citation type="submission" date="2019-02" db="EMBL/GenBank/DDBJ databases">
        <title>Paenibacillus sp. nov., isolated from surface-sterilized tissue of Thalictrum simplex L.</title>
        <authorList>
            <person name="Tuo L."/>
        </authorList>
    </citation>
    <scope>NUCLEOTIDE SEQUENCE [LARGE SCALE GENOMIC DNA]</scope>
    <source>
        <strain evidence="2 3">N2SHLJ1</strain>
    </source>
</reference>
<dbReference type="Pfam" id="PF00535">
    <property type="entry name" value="Glycos_transf_2"/>
    <property type="match status" value="1"/>
</dbReference>
<feature type="domain" description="Glycosyltransferase 2-like" evidence="1">
    <location>
        <begin position="71"/>
        <end position="238"/>
    </location>
</feature>
<evidence type="ECO:0000313" key="2">
    <source>
        <dbReference type="EMBL" id="TBL81881.1"/>
    </source>
</evidence>
<gene>
    <name evidence="2" type="ORF">EYB31_01720</name>
</gene>
<protein>
    <submittedName>
        <fullName evidence="2">Glycosyltransferase family 2 protein</fullName>
    </submittedName>
</protein>
<name>A0A4Q9E2K6_9BACL</name>
<dbReference type="EMBL" id="SIRE01000002">
    <property type="protein sequence ID" value="TBL81881.1"/>
    <property type="molecule type" value="Genomic_DNA"/>
</dbReference>
<dbReference type="PANTHER" id="PTHR43179:SF7">
    <property type="entry name" value="RHAMNOSYLTRANSFERASE WBBL"/>
    <property type="match status" value="1"/>
</dbReference>
<keyword evidence="3" id="KW-1185">Reference proteome</keyword>
<dbReference type="AlphaFoldDB" id="A0A4Q9E2K6"/>
<evidence type="ECO:0000259" key="1">
    <source>
        <dbReference type="Pfam" id="PF00535"/>
    </source>
</evidence>
<proteinExistence type="predicted"/>
<dbReference type="InterPro" id="IPR029044">
    <property type="entry name" value="Nucleotide-diphossugar_trans"/>
</dbReference>
<dbReference type="InterPro" id="IPR001173">
    <property type="entry name" value="Glyco_trans_2-like"/>
</dbReference>
<dbReference type="OrthoDB" id="8936324at2"/>
<accession>A0A4Q9E2K6</accession>
<comment type="caution">
    <text evidence="2">The sequence shown here is derived from an EMBL/GenBank/DDBJ whole genome shotgun (WGS) entry which is preliminary data.</text>
</comment>
<dbReference type="GO" id="GO:0016740">
    <property type="term" value="F:transferase activity"/>
    <property type="evidence" value="ECO:0007669"/>
    <property type="project" value="UniProtKB-KW"/>
</dbReference>
<dbReference type="PANTHER" id="PTHR43179">
    <property type="entry name" value="RHAMNOSYLTRANSFERASE WBBL"/>
    <property type="match status" value="1"/>
</dbReference>
<evidence type="ECO:0000313" key="3">
    <source>
        <dbReference type="Proteomes" id="UP000293142"/>
    </source>
</evidence>
<organism evidence="2 3">
    <name type="scientific">Paenibacillus thalictri</name>
    <dbReference type="NCBI Taxonomy" id="2527873"/>
    <lineage>
        <taxon>Bacteria</taxon>
        <taxon>Bacillati</taxon>
        <taxon>Bacillota</taxon>
        <taxon>Bacilli</taxon>
        <taxon>Bacillales</taxon>
        <taxon>Paenibacillaceae</taxon>
        <taxon>Paenibacillus</taxon>
    </lineage>
</organism>
<dbReference type="SUPFAM" id="SSF53448">
    <property type="entry name" value="Nucleotide-diphospho-sugar transferases"/>
    <property type="match status" value="1"/>
</dbReference>
<sequence length="464" mass="51715">MKRAVKGKARAGRAQAGVFRRRKNFKRLRRMKSSPYDRGYRNGFRAGREGGLPYGFETGVIAFRQPFEGTSIVIPTYNQCELLRQCIESIKQYTPERHEIIVIDNASTDGTADYLKSMTGQLRYRINKTNAGFSGGVNQGLKMACGTTLMVLNNDTVVTKGWLGNLQKCLQSDERFGLVGPVTNYISGEQLVATSYPNIAEMHRFAETFNQSDPQKWQKTARITGFCLLFRRELFERVGFFDEGFEIGNCEDDDFCLRVKLLGAQLVIARDTFIHHVGSVSMKALDSNMGAVYEKNQQFYGRKWGSVPEINAEADAQTAPRRMVQYYPNGVTVKGNNGALYWLRDGIRHPVTAAEQVKLPVTRLSHVDLRGCPVGGAVHADELNRSAGDAPDYYGYRDGTLLQAEEGRTFLLEQGKVRRVISGQALASWGYERRPVVQVDGHLLGALPAGLPILAPVVLQADNL</sequence>
<keyword evidence="2" id="KW-0808">Transferase</keyword>